<accession>A0AAD4RZB3</accession>
<keyword evidence="3" id="KW-1185">Reference proteome</keyword>
<dbReference type="EMBL" id="JAJJMB010016246">
    <property type="protein sequence ID" value="KAI3848369.1"/>
    <property type="molecule type" value="Genomic_DNA"/>
</dbReference>
<evidence type="ECO:0000256" key="1">
    <source>
        <dbReference type="SAM" id="MobiDB-lite"/>
    </source>
</evidence>
<evidence type="ECO:0000313" key="2">
    <source>
        <dbReference type="EMBL" id="KAI3848369.1"/>
    </source>
</evidence>
<protein>
    <submittedName>
        <fullName evidence="2">Uncharacterized protein</fullName>
    </submittedName>
</protein>
<feature type="compositionally biased region" description="Basic residues" evidence="1">
    <location>
        <begin position="287"/>
        <end position="296"/>
    </location>
</feature>
<gene>
    <name evidence="2" type="ORF">MKW98_005749</name>
</gene>
<organism evidence="2 3">
    <name type="scientific">Papaver atlanticum</name>
    <dbReference type="NCBI Taxonomy" id="357466"/>
    <lineage>
        <taxon>Eukaryota</taxon>
        <taxon>Viridiplantae</taxon>
        <taxon>Streptophyta</taxon>
        <taxon>Embryophyta</taxon>
        <taxon>Tracheophyta</taxon>
        <taxon>Spermatophyta</taxon>
        <taxon>Magnoliopsida</taxon>
        <taxon>Ranunculales</taxon>
        <taxon>Papaveraceae</taxon>
        <taxon>Papaveroideae</taxon>
        <taxon>Papaver</taxon>
    </lineage>
</organism>
<evidence type="ECO:0000313" key="3">
    <source>
        <dbReference type="Proteomes" id="UP001202328"/>
    </source>
</evidence>
<comment type="caution">
    <text evidence="2">The sequence shown here is derived from an EMBL/GenBank/DDBJ whole genome shotgun (WGS) entry which is preliminary data.</text>
</comment>
<sequence>MADNQQNVDRKGKRKMSEVDIEPRIHWFPYEHIVSRLPYGIAFPQGCESPNFRESFDWYLKDMQHNMDVKIEECLQQDNPPGVVHELLINSPVERLIQFFKQSKPSHINQDNNNQFLRSGVSVEHGGCKMHGNAKRGKASAPVTNEDDDPIPYVKPVRAGSDDDDWVLYAYHPKYGPFEVHEGIAIVTDRFLVSGLSRIGFQSITLPVGAQFMVWQLAAQPWHEEEPMHFPVLDALCLATGRIGRAVFAGVAQPATDPAQPMNASGSGETKNKNSGRSPERGGEKSGKKRPLRRYWTKITARI</sequence>
<proteinExistence type="predicted"/>
<feature type="region of interest" description="Disordered" evidence="1">
    <location>
        <begin position="254"/>
        <end position="303"/>
    </location>
</feature>
<reference evidence="2" key="1">
    <citation type="submission" date="2022-04" db="EMBL/GenBank/DDBJ databases">
        <title>A functionally conserved STORR gene fusion in Papaver species that diverged 16.8 million years ago.</title>
        <authorList>
            <person name="Catania T."/>
        </authorList>
    </citation>
    <scope>NUCLEOTIDE SEQUENCE</scope>
    <source>
        <strain evidence="2">S-188037</strain>
    </source>
</reference>
<dbReference type="Proteomes" id="UP001202328">
    <property type="component" value="Unassembled WGS sequence"/>
</dbReference>
<name>A0AAD4RZB3_9MAGN</name>
<feature type="compositionally biased region" description="Polar residues" evidence="1">
    <location>
        <begin position="262"/>
        <end position="277"/>
    </location>
</feature>
<feature type="region of interest" description="Disordered" evidence="1">
    <location>
        <begin position="131"/>
        <end position="150"/>
    </location>
</feature>
<dbReference type="AlphaFoldDB" id="A0AAD4RZB3"/>